<feature type="region of interest" description="Disordered" evidence="1">
    <location>
        <begin position="1"/>
        <end position="29"/>
    </location>
</feature>
<organism evidence="2 3">
    <name type="scientific">Liparis tanakae</name>
    <name type="common">Tanaka's snailfish</name>
    <dbReference type="NCBI Taxonomy" id="230148"/>
    <lineage>
        <taxon>Eukaryota</taxon>
        <taxon>Metazoa</taxon>
        <taxon>Chordata</taxon>
        <taxon>Craniata</taxon>
        <taxon>Vertebrata</taxon>
        <taxon>Euteleostomi</taxon>
        <taxon>Actinopterygii</taxon>
        <taxon>Neopterygii</taxon>
        <taxon>Teleostei</taxon>
        <taxon>Neoteleostei</taxon>
        <taxon>Acanthomorphata</taxon>
        <taxon>Eupercaria</taxon>
        <taxon>Perciformes</taxon>
        <taxon>Cottioidei</taxon>
        <taxon>Cottales</taxon>
        <taxon>Liparidae</taxon>
        <taxon>Liparis</taxon>
    </lineage>
</organism>
<dbReference type="AlphaFoldDB" id="A0A4Z2FZ73"/>
<feature type="compositionally biased region" description="Polar residues" evidence="1">
    <location>
        <begin position="11"/>
        <end position="21"/>
    </location>
</feature>
<reference evidence="2 3" key="1">
    <citation type="submission" date="2019-03" db="EMBL/GenBank/DDBJ databases">
        <title>First draft genome of Liparis tanakae, snailfish: a comprehensive survey of snailfish specific genes.</title>
        <authorList>
            <person name="Kim W."/>
            <person name="Song I."/>
            <person name="Jeong J.-H."/>
            <person name="Kim D."/>
            <person name="Kim S."/>
            <person name="Ryu S."/>
            <person name="Song J.Y."/>
            <person name="Lee S.K."/>
        </authorList>
    </citation>
    <scope>NUCLEOTIDE SEQUENCE [LARGE SCALE GENOMIC DNA]</scope>
    <source>
        <tissue evidence="2">Muscle</tissue>
    </source>
</reference>
<evidence type="ECO:0000256" key="1">
    <source>
        <dbReference type="SAM" id="MobiDB-lite"/>
    </source>
</evidence>
<dbReference type="EMBL" id="SRLO01000798">
    <property type="protein sequence ID" value="TNN46281.1"/>
    <property type="molecule type" value="Genomic_DNA"/>
</dbReference>
<evidence type="ECO:0000313" key="2">
    <source>
        <dbReference type="EMBL" id="TNN46281.1"/>
    </source>
</evidence>
<gene>
    <name evidence="2" type="ORF">EYF80_043519</name>
</gene>
<dbReference type="Proteomes" id="UP000314294">
    <property type="component" value="Unassembled WGS sequence"/>
</dbReference>
<protein>
    <submittedName>
        <fullName evidence="2">Uncharacterized protein</fullName>
    </submittedName>
</protein>
<keyword evidence="3" id="KW-1185">Reference proteome</keyword>
<comment type="caution">
    <text evidence="2">The sequence shown here is derived from an EMBL/GenBank/DDBJ whole genome shotgun (WGS) entry which is preliminary data.</text>
</comment>
<accession>A0A4Z2FZ73</accession>
<name>A0A4Z2FZ73_9TELE</name>
<evidence type="ECO:0000313" key="3">
    <source>
        <dbReference type="Proteomes" id="UP000314294"/>
    </source>
</evidence>
<sequence>MYTTPGEPWHQCTSRSRSSPMQGGRNEILDNNRNVEKRCCLKRLLKPGTGEPLYLHEVVVDAGQAVGGADVLLLVPLVHQRAVVLDPELPAQWDPVLPQLLVDEDEGVEETHPAIEQLIGQPACTLHHVLVKLQQSGEQQRTRALAMVDHCSYREGPCVPAQEGDVMTSGQTLQAAVDVFQSSLEQGVVPEHVVEVQSNSACVDAGLPS</sequence>
<proteinExistence type="predicted"/>